<sequence length="75" mass="8275">MTSKNGCQSLPNRIPGISSAYVVDYERNNTAILAECCANSPITSSSETFTKSTQGFSNIGISRRFWGMRVRFMST</sequence>
<keyword evidence="2" id="KW-1185">Reference proteome</keyword>
<dbReference type="Proteomes" id="UP000177625">
    <property type="component" value="Unassembled WGS sequence"/>
</dbReference>
<evidence type="ECO:0000313" key="2">
    <source>
        <dbReference type="Proteomes" id="UP000177625"/>
    </source>
</evidence>
<protein>
    <submittedName>
        <fullName evidence="1">Uncharacterized protein</fullName>
    </submittedName>
</protein>
<accession>A0A1E1MJ70</accession>
<evidence type="ECO:0000313" key="1">
    <source>
        <dbReference type="EMBL" id="CZT49112.1"/>
    </source>
</evidence>
<gene>
    <name evidence="1" type="ORF">RSE6_09906</name>
</gene>
<organism evidence="1 2">
    <name type="scientific">Rhynchosporium secalis</name>
    <name type="common">Barley scald fungus</name>
    <dbReference type="NCBI Taxonomy" id="38038"/>
    <lineage>
        <taxon>Eukaryota</taxon>
        <taxon>Fungi</taxon>
        <taxon>Dikarya</taxon>
        <taxon>Ascomycota</taxon>
        <taxon>Pezizomycotina</taxon>
        <taxon>Leotiomycetes</taxon>
        <taxon>Helotiales</taxon>
        <taxon>Ploettnerulaceae</taxon>
        <taxon>Rhynchosporium</taxon>
    </lineage>
</organism>
<reference evidence="2" key="1">
    <citation type="submission" date="2016-03" db="EMBL/GenBank/DDBJ databases">
        <authorList>
            <person name="Guldener U."/>
        </authorList>
    </citation>
    <scope>NUCLEOTIDE SEQUENCE [LARGE SCALE GENOMIC DNA]</scope>
</reference>
<proteinExistence type="predicted"/>
<dbReference type="EMBL" id="FJVC01000367">
    <property type="protein sequence ID" value="CZT49112.1"/>
    <property type="molecule type" value="Genomic_DNA"/>
</dbReference>
<name>A0A1E1MJ70_RHYSE</name>
<dbReference type="AlphaFoldDB" id="A0A1E1MJ70"/>